<dbReference type="Proteomes" id="UP001066276">
    <property type="component" value="Chromosome 3_1"/>
</dbReference>
<feature type="region of interest" description="Disordered" evidence="1">
    <location>
        <begin position="1"/>
        <end position="32"/>
    </location>
</feature>
<sequence length="174" mass="18240">MPRRWIPAAGVPTGPPPCRGGGHRVSGATPAHEARVRPGRLEALSGRRAACGAALGPWRRPWPRDPPTRGNLNLEACWGSGPARRSEWCPGGGKEVNRRPGGGGRRRRAVTPPPPHPCSNKRGLAGLEAWFRPLSGPGPGGARAGLRQNLDCEPSSGGQHLGASGYPGFWVVLG</sequence>
<evidence type="ECO:0000256" key="1">
    <source>
        <dbReference type="SAM" id="MobiDB-lite"/>
    </source>
</evidence>
<protein>
    <submittedName>
        <fullName evidence="2">Uncharacterized protein</fullName>
    </submittedName>
</protein>
<name>A0AAV7UFN9_PLEWA</name>
<accession>A0AAV7UFN9</accession>
<comment type="caution">
    <text evidence="2">The sequence shown here is derived from an EMBL/GenBank/DDBJ whole genome shotgun (WGS) entry which is preliminary data.</text>
</comment>
<feature type="region of interest" description="Disordered" evidence="1">
    <location>
        <begin position="82"/>
        <end position="121"/>
    </location>
</feature>
<dbReference type="AlphaFoldDB" id="A0AAV7UFN9"/>
<reference evidence="2" key="1">
    <citation type="journal article" date="2022" name="bioRxiv">
        <title>Sequencing and chromosome-scale assembly of the giantPleurodeles waltlgenome.</title>
        <authorList>
            <person name="Brown T."/>
            <person name="Elewa A."/>
            <person name="Iarovenko S."/>
            <person name="Subramanian E."/>
            <person name="Araus A.J."/>
            <person name="Petzold A."/>
            <person name="Susuki M."/>
            <person name="Suzuki K.-i.T."/>
            <person name="Hayashi T."/>
            <person name="Toyoda A."/>
            <person name="Oliveira C."/>
            <person name="Osipova E."/>
            <person name="Leigh N.D."/>
            <person name="Simon A."/>
            <person name="Yun M.H."/>
        </authorList>
    </citation>
    <scope>NUCLEOTIDE SEQUENCE</scope>
    <source>
        <strain evidence="2">20211129_DDA</strain>
        <tissue evidence="2">Liver</tissue>
    </source>
</reference>
<organism evidence="2 3">
    <name type="scientific">Pleurodeles waltl</name>
    <name type="common">Iberian ribbed newt</name>
    <dbReference type="NCBI Taxonomy" id="8319"/>
    <lineage>
        <taxon>Eukaryota</taxon>
        <taxon>Metazoa</taxon>
        <taxon>Chordata</taxon>
        <taxon>Craniata</taxon>
        <taxon>Vertebrata</taxon>
        <taxon>Euteleostomi</taxon>
        <taxon>Amphibia</taxon>
        <taxon>Batrachia</taxon>
        <taxon>Caudata</taxon>
        <taxon>Salamandroidea</taxon>
        <taxon>Salamandridae</taxon>
        <taxon>Pleurodelinae</taxon>
        <taxon>Pleurodeles</taxon>
    </lineage>
</organism>
<keyword evidence="3" id="KW-1185">Reference proteome</keyword>
<dbReference type="EMBL" id="JANPWB010000005">
    <property type="protein sequence ID" value="KAJ1187663.1"/>
    <property type="molecule type" value="Genomic_DNA"/>
</dbReference>
<proteinExistence type="predicted"/>
<gene>
    <name evidence="2" type="ORF">NDU88_004437</name>
</gene>
<evidence type="ECO:0000313" key="3">
    <source>
        <dbReference type="Proteomes" id="UP001066276"/>
    </source>
</evidence>
<evidence type="ECO:0000313" key="2">
    <source>
        <dbReference type="EMBL" id="KAJ1187663.1"/>
    </source>
</evidence>